<keyword evidence="9" id="KW-1185">Reference proteome</keyword>
<dbReference type="AlphaFoldDB" id="E2Q743"/>
<evidence type="ECO:0000259" key="7">
    <source>
        <dbReference type="PROSITE" id="PS50995"/>
    </source>
</evidence>
<keyword evidence="2" id="KW-0963">Cytoplasm</keyword>
<dbReference type="SUPFAM" id="SSF46785">
    <property type="entry name" value="Winged helix' DNA-binding domain"/>
    <property type="match status" value="1"/>
</dbReference>
<dbReference type="InterPro" id="IPR039422">
    <property type="entry name" value="MarR/SlyA-like"/>
</dbReference>
<evidence type="ECO:0000256" key="2">
    <source>
        <dbReference type="ARBA" id="ARBA00022490"/>
    </source>
</evidence>
<comment type="subcellular location">
    <subcellularLocation>
        <location evidence="1">Cytoplasm</location>
    </subcellularLocation>
</comment>
<dbReference type="PROSITE" id="PS50995">
    <property type="entry name" value="HTH_MARR_2"/>
    <property type="match status" value="1"/>
</dbReference>
<dbReference type="Gene3D" id="1.10.10.10">
    <property type="entry name" value="Winged helix-like DNA-binding domain superfamily/Winged helix DNA-binding domain"/>
    <property type="match status" value="1"/>
</dbReference>
<dbReference type="PANTHER" id="PTHR33164:SF5">
    <property type="entry name" value="ORGANIC HYDROPEROXIDE RESISTANCE TRANSCRIPTIONAL REGULATOR"/>
    <property type="match status" value="1"/>
</dbReference>
<gene>
    <name evidence="8" type="ORF">SCLAV_0214</name>
</gene>
<dbReference type="InterPro" id="IPR055166">
    <property type="entry name" value="Transc_reg_Sar_Rot_HTH"/>
</dbReference>
<evidence type="ECO:0000256" key="4">
    <source>
        <dbReference type="ARBA" id="ARBA00023125"/>
    </source>
</evidence>
<accession>E2Q743</accession>
<protein>
    <submittedName>
        <fullName evidence="8">Transcriptional regulator, MarR family</fullName>
    </submittedName>
</protein>
<feature type="compositionally biased region" description="Low complexity" evidence="6">
    <location>
        <begin position="173"/>
        <end position="191"/>
    </location>
</feature>
<dbReference type="InterPro" id="IPR000835">
    <property type="entry name" value="HTH_MarR-typ"/>
</dbReference>
<evidence type="ECO:0000256" key="1">
    <source>
        <dbReference type="ARBA" id="ARBA00004496"/>
    </source>
</evidence>
<sequence>MGAQAEGREMTPEDTREPGGESASLDDQLCFALYAASRAVTQRYRPLLEELGLTYPQYLVMMVLWEHGTVPIKDIGTTLQLDYGTLTPLIKRLGAAQLVRRERCADDERTVHVSLTEQGTELRRRALAVPGAMSHAMALPSQDLDEAKRILRQLTSNVSHRAAAGTPGAIECPGSTGKPCTPGTPGTVDGC</sequence>
<dbReference type="PANTHER" id="PTHR33164">
    <property type="entry name" value="TRANSCRIPTIONAL REGULATOR, MARR FAMILY"/>
    <property type="match status" value="1"/>
</dbReference>
<evidence type="ECO:0000256" key="5">
    <source>
        <dbReference type="ARBA" id="ARBA00023163"/>
    </source>
</evidence>
<keyword evidence="3" id="KW-0805">Transcription regulation</keyword>
<evidence type="ECO:0000313" key="8">
    <source>
        <dbReference type="EMBL" id="EFG05290.1"/>
    </source>
</evidence>
<evidence type="ECO:0000256" key="6">
    <source>
        <dbReference type="SAM" id="MobiDB-lite"/>
    </source>
</evidence>
<dbReference type="InterPro" id="IPR036388">
    <property type="entry name" value="WH-like_DNA-bd_sf"/>
</dbReference>
<feature type="region of interest" description="Disordered" evidence="6">
    <location>
        <begin position="169"/>
        <end position="191"/>
    </location>
</feature>
<dbReference type="InterPro" id="IPR036390">
    <property type="entry name" value="WH_DNA-bd_sf"/>
</dbReference>
<reference evidence="8 9" key="1">
    <citation type="journal article" date="2010" name="Genome Biol. Evol.">
        <title>The sequence of a 1.8-mb bacterial linear plasmid reveals a rich evolutionary reservoir of secondary metabolic pathways.</title>
        <authorList>
            <person name="Medema M.H."/>
            <person name="Trefzer A."/>
            <person name="Kovalchuk A."/>
            <person name="van den Berg M."/>
            <person name="Mueller U."/>
            <person name="Heijne W."/>
            <person name="Wu L."/>
            <person name="Alam M.T."/>
            <person name="Ronning C.M."/>
            <person name="Nierman W.C."/>
            <person name="Bovenberg R.A.L."/>
            <person name="Breitling R."/>
            <person name="Takano E."/>
        </authorList>
    </citation>
    <scope>NUCLEOTIDE SEQUENCE [LARGE SCALE GENOMIC DNA]</scope>
    <source>
        <strain evidence="9">ATCC 27064 / DSM 738 / JCM 4710 / NBRC 13307 / NCIMB 12785 / NRRL 3585 / VKM Ac-602</strain>
    </source>
</reference>
<dbReference type="GO" id="GO:0003677">
    <property type="term" value="F:DNA binding"/>
    <property type="evidence" value="ECO:0007669"/>
    <property type="project" value="UniProtKB-KW"/>
</dbReference>
<dbReference type="GO" id="GO:0006950">
    <property type="term" value="P:response to stress"/>
    <property type="evidence" value="ECO:0007669"/>
    <property type="project" value="TreeGrafter"/>
</dbReference>
<dbReference type="Proteomes" id="UP000002357">
    <property type="component" value="Chromosome"/>
</dbReference>
<dbReference type="STRING" id="1901.BB341_26690"/>
<keyword evidence="5" id="KW-0804">Transcription</keyword>
<feature type="region of interest" description="Disordered" evidence="6">
    <location>
        <begin position="1"/>
        <end position="23"/>
    </location>
</feature>
<dbReference type="KEGG" id="sclf:BB341_26690"/>
<dbReference type="GO" id="GO:0005737">
    <property type="term" value="C:cytoplasm"/>
    <property type="evidence" value="ECO:0007669"/>
    <property type="project" value="UniProtKB-SubCell"/>
</dbReference>
<organism evidence="8 9">
    <name type="scientific">Streptomyces clavuligerus</name>
    <dbReference type="NCBI Taxonomy" id="1901"/>
    <lineage>
        <taxon>Bacteria</taxon>
        <taxon>Bacillati</taxon>
        <taxon>Actinomycetota</taxon>
        <taxon>Actinomycetes</taxon>
        <taxon>Kitasatosporales</taxon>
        <taxon>Streptomycetaceae</taxon>
        <taxon>Streptomyces</taxon>
    </lineage>
</organism>
<proteinExistence type="predicted"/>
<dbReference type="Pfam" id="PF22381">
    <property type="entry name" value="Staph_reg_Sar_Rot"/>
    <property type="match status" value="1"/>
</dbReference>
<dbReference type="GO" id="GO:0003700">
    <property type="term" value="F:DNA-binding transcription factor activity"/>
    <property type="evidence" value="ECO:0007669"/>
    <property type="project" value="InterPro"/>
</dbReference>
<feature type="domain" description="HTH marR-type" evidence="7">
    <location>
        <begin position="26"/>
        <end position="156"/>
    </location>
</feature>
<dbReference type="EMBL" id="CM000913">
    <property type="protein sequence ID" value="EFG05290.1"/>
    <property type="molecule type" value="Genomic_DNA"/>
</dbReference>
<dbReference type="FunFam" id="1.10.10.10:FF:000163">
    <property type="entry name" value="MarR family transcriptional regulator"/>
    <property type="match status" value="1"/>
</dbReference>
<evidence type="ECO:0000313" key="9">
    <source>
        <dbReference type="Proteomes" id="UP000002357"/>
    </source>
</evidence>
<dbReference type="SMART" id="SM00347">
    <property type="entry name" value="HTH_MARR"/>
    <property type="match status" value="1"/>
</dbReference>
<dbReference type="RefSeq" id="WP_003959351.1">
    <property type="nucleotide sequence ID" value="NZ_CM000913.1"/>
</dbReference>
<dbReference type="GeneID" id="93733077"/>
<evidence type="ECO:0000256" key="3">
    <source>
        <dbReference type="ARBA" id="ARBA00023015"/>
    </source>
</evidence>
<feature type="compositionally biased region" description="Basic and acidic residues" evidence="6">
    <location>
        <begin position="1"/>
        <end position="19"/>
    </location>
</feature>
<keyword evidence="4" id="KW-0238">DNA-binding</keyword>
<name>E2Q743_STRCL</name>
<dbReference type="eggNOG" id="COG1846">
    <property type="taxonomic scope" value="Bacteria"/>
</dbReference>